<accession>A0A239LGC0</accession>
<protein>
    <recommendedName>
        <fullName evidence="3">Lipocalin-like domain-containing protein</fullName>
    </recommendedName>
</protein>
<organism evidence="1 2">
    <name type="scientific">Ekhidna lutea</name>
    <dbReference type="NCBI Taxonomy" id="447679"/>
    <lineage>
        <taxon>Bacteria</taxon>
        <taxon>Pseudomonadati</taxon>
        <taxon>Bacteroidota</taxon>
        <taxon>Cytophagia</taxon>
        <taxon>Cytophagales</taxon>
        <taxon>Reichenbachiellaceae</taxon>
        <taxon>Ekhidna</taxon>
    </lineage>
</organism>
<dbReference type="Proteomes" id="UP000198393">
    <property type="component" value="Unassembled WGS sequence"/>
</dbReference>
<evidence type="ECO:0000313" key="2">
    <source>
        <dbReference type="Proteomes" id="UP000198393"/>
    </source>
</evidence>
<evidence type="ECO:0000313" key="1">
    <source>
        <dbReference type="EMBL" id="SNT29405.1"/>
    </source>
</evidence>
<dbReference type="EMBL" id="FZPD01000005">
    <property type="protein sequence ID" value="SNT29405.1"/>
    <property type="molecule type" value="Genomic_DNA"/>
</dbReference>
<proteinExistence type="predicted"/>
<keyword evidence="2" id="KW-1185">Reference proteome</keyword>
<dbReference type="AlphaFoldDB" id="A0A239LGC0"/>
<name>A0A239LGC0_EKHLU</name>
<reference evidence="1 2" key="1">
    <citation type="submission" date="2017-06" db="EMBL/GenBank/DDBJ databases">
        <authorList>
            <person name="Kim H.J."/>
            <person name="Triplett B.A."/>
        </authorList>
    </citation>
    <scope>NUCLEOTIDE SEQUENCE [LARGE SCALE GENOMIC DNA]</scope>
    <source>
        <strain evidence="1 2">DSM 19307</strain>
    </source>
</reference>
<dbReference type="RefSeq" id="WP_089357914.1">
    <property type="nucleotide sequence ID" value="NZ_FZPD01000005.1"/>
</dbReference>
<gene>
    <name evidence="1" type="ORF">SAMN05421640_3247</name>
</gene>
<sequence length="155" mass="17905">MKRTILSLAILISASFIVDAQKVKEKDIIGTWKLVINIEEEMEEEAEEADTMLEEVFIKAISGFVGGIMEDIEIYFEFQADNDVKITVNAYDETETERGSWYINKRGYLVIEDIEDDDDDFHISSDDDEWKLIDGILVSDENEKDRSVYMTKVDN</sequence>
<evidence type="ECO:0008006" key="3">
    <source>
        <dbReference type="Google" id="ProtNLM"/>
    </source>
</evidence>
<dbReference type="OrthoDB" id="982047at2"/>